<evidence type="ECO:0000256" key="7">
    <source>
        <dbReference type="SAM" id="MobiDB-lite"/>
    </source>
</evidence>
<dbReference type="AlphaFoldDB" id="A0A811LRR3"/>
<comment type="caution">
    <text evidence="9">The sequence shown here is derived from an EMBL/GenBank/DDBJ whole genome shotgun (WGS) entry which is preliminary data.</text>
</comment>
<feature type="region of interest" description="Disordered" evidence="7">
    <location>
        <begin position="166"/>
        <end position="212"/>
    </location>
</feature>
<keyword evidence="4 8" id="KW-0732">Signal</keyword>
<dbReference type="OrthoDB" id="10382340at2759"/>
<accession>A0A811LRR3</accession>
<evidence type="ECO:0000256" key="6">
    <source>
        <dbReference type="ARBA" id="ARBA00023121"/>
    </source>
</evidence>
<feature type="signal peptide" evidence="8">
    <location>
        <begin position="1"/>
        <end position="17"/>
    </location>
</feature>
<sequence>MKFVLVLALICVGFAQGFFFDEYPAAKALIPSDIADFIHKLRPDEVAIIKAANARHPGNIKAIIKDIEHTSPALAIKATPIARKYQKIVQSFTPAGRKFSDELLKSISLAAISPSDSKVQTTAQSLLTKWNALDKTTQAQLNAKFPNALSGLQKLAKEGPTSFRARAAAAPRKPVSNPIPQRKFLKDAPKKAAKPAARAAPNVRPQSTVSQG</sequence>
<dbReference type="Pfam" id="PF05823">
    <property type="entry name" value="Gp-FAR-1"/>
    <property type="match status" value="1"/>
</dbReference>
<keyword evidence="5" id="KW-0175">Coiled coil</keyword>
<dbReference type="InterPro" id="IPR008632">
    <property type="entry name" value="Gp-FAR-1"/>
</dbReference>
<gene>
    <name evidence="9" type="ORF">BOKJ2_LOCUS14092</name>
</gene>
<organism evidence="9 10">
    <name type="scientific">Bursaphelenchus okinawaensis</name>
    <dbReference type="NCBI Taxonomy" id="465554"/>
    <lineage>
        <taxon>Eukaryota</taxon>
        <taxon>Metazoa</taxon>
        <taxon>Ecdysozoa</taxon>
        <taxon>Nematoda</taxon>
        <taxon>Chromadorea</taxon>
        <taxon>Rhabditida</taxon>
        <taxon>Tylenchina</taxon>
        <taxon>Tylenchomorpha</taxon>
        <taxon>Aphelenchoidea</taxon>
        <taxon>Aphelenchoididae</taxon>
        <taxon>Bursaphelenchus</taxon>
    </lineage>
</organism>
<evidence type="ECO:0000256" key="1">
    <source>
        <dbReference type="ARBA" id="ARBA00004613"/>
    </source>
</evidence>
<reference evidence="9" key="1">
    <citation type="submission" date="2020-09" db="EMBL/GenBank/DDBJ databases">
        <authorList>
            <person name="Kikuchi T."/>
        </authorList>
    </citation>
    <scope>NUCLEOTIDE SEQUENCE</scope>
    <source>
        <strain evidence="9">SH1</strain>
    </source>
</reference>
<comment type="similarity">
    <text evidence="2">Belongs to the fatty-acid and retinol-binding protein (FARBP) family.</text>
</comment>
<comment type="subcellular location">
    <subcellularLocation>
        <location evidence="1">Secreted</location>
    </subcellularLocation>
</comment>
<evidence type="ECO:0000256" key="3">
    <source>
        <dbReference type="ARBA" id="ARBA00022525"/>
    </source>
</evidence>
<feature type="chain" id="PRO_5036221479" evidence="8">
    <location>
        <begin position="18"/>
        <end position="212"/>
    </location>
</feature>
<evidence type="ECO:0000313" key="9">
    <source>
        <dbReference type="EMBL" id="CAD5230351.1"/>
    </source>
</evidence>
<proteinExistence type="inferred from homology"/>
<dbReference type="Proteomes" id="UP000614601">
    <property type="component" value="Unassembled WGS sequence"/>
</dbReference>
<dbReference type="EMBL" id="CAJFCW020000006">
    <property type="protein sequence ID" value="CAG9127711.1"/>
    <property type="molecule type" value="Genomic_DNA"/>
</dbReference>
<keyword evidence="3" id="KW-0964">Secreted</keyword>
<evidence type="ECO:0000256" key="4">
    <source>
        <dbReference type="ARBA" id="ARBA00022729"/>
    </source>
</evidence>
<dbReference type="Gene3D" id="1.20.120.1100">
    <property type="match status" value="1"/>
</dbReference>
<protein>
    <submittedName>
        <fullName evidence="9">Uncharacterized protein</fullName>
    </submittedName>
</protein>
<dbReference type="EMBL" id="CAJFDH010000006">
    <property type="protein sequence ID" value="CAD5230351.1"/>
    <property type="molecule type" value="Genomic_DNA"/>
</dbReference>
<evidence type="ECO:0000256" key="8">
    <source>
        <dbReference type="SAM" id="SignalP"/>
    </source>
</evidence>
<name>A0A811LRR3_9BILA</name>
<evidence type="ECO:0000313" key="10">
    <source>
        <dbReference type="Proteomes" id="UP000614601"/>
    </source>
</evidence>
<keyword evidence="10" id="KW-1185">Reference proteome</keyword>
<dbReference type="Proteomes" id="UP000783686">
    <property type="component" value="Unassembled WGS sequence"/>
</dbReference>
<evidence type="ECO:0000256" key="2">
    <source>
        <dbReference type="ARBA" id="ARBA00006648"/>
    </source>
</evidence>
<dbReference type="GO" id="GO:0005576">
    <property type="term" value="C:extracellular region"/>
    <property type="evidence" value="ECO:0007669"/>
    <property type="project" value="UniProtKB-SubCell"/>
</dbReference>
<dbReference type="GO" id="GO:0008289">
    <property type="term" value="F:lipid binding"/>
    <property type="evidence" value="ECO:0007669"/>
    <property type="project" value="UniProtKB-KW"/>
</dbReference>
<keyword evidence="6" id="KW-0446">Lipid-binding</keyword>
<evidence type="ECO:0000256" key="5">
    <source>
        <dbReference type="ARBA" id="ARBA00023054"/>
    </source>
</evidence>